<dbReference type="Proteomes" id="UP001464891">
    <property type="component" value="Unassembled WGS sequence"/>
</dbReference>
<evidence type="ECO:0000313" key="2">
    <source>
        <dbReference type="Proteomes" id="UP001464891"/>
    </source>
</evidence>
<evidence type="ECO:0000313" key="1">
    <source>
        <dbReference type="EMBL" id="MEP0817623.1"/>
    </source>
</evidence>
<accession>A0ABV0J761</accession>
<organism evidence="1 2">
    <name type="scientific">Trichocoleus desertorum GB2-A4</name>
    <dbReference type="NCBI Taxonomy" id="2933944"/>
    <lineage>
        <taxon>Bacteria</taxon>
        <taxon>Bacillati</taxon>
        <taxon>Cyanobacteriota</taxon>
        <taxon>Cyanophyceae</taxon>
        <taxon>Leptolyngbyales</taxon>
        <taxon>Trichocoleusaceae</taxon>
        <taxon>Trichocoleus</taxon>
    </lineage>
</organism>
<reference evidence="1 2" key="1">
    <citation type="submission" date="2022-04" db="EMBL/GenBank/DDBJ databases">
        <title>Positive selection, recombination, and allopatry shape intraspecific diversity of widespread and dominant cyanobacteria.</title>
        <authorList>
            <person name="Wei J."/>
            <person name="Shu W."/>
            <person name="Hu C."/>
        </authorList>
    </citation>
    <scope>NUCLEOTIDE SEQUENCE [LARGE SCALE GENOMIC DNA]</scope>
    <source>
        <strain evidence="1 2">GB2-A4</strain>
    </source>
</reference>
<protein>
    <submittedName>
        <fullName evidence="1">Uncharacterized protein</fullName>
    </submittedName>
</protein>
<sequence>MTPELTAALQFIEKIERANVGQSVYEVANKLRGYTKPSYTTPMWSTATGYKQPYLEGEFKGKLNQELLLSGEKTDFGHFVAALSDQINQPGVRWSDLTSWTADHTSWAGDIGSAIATFHAQGSNPKIPTVPEALNRYASDSDYAANVAAYVVGVMLNSGKQVSISQAIAQYDAQPYAENMKWYLRERFKGAIANNQLQNPAEVEAEIRRAISTYIRLSPDSGLFKSVKNLLKLDPQTQPQRENFQHPNATELLQGSLHFLTYLVKKSGLEPLKFKPYQLPKVPWLGTVSYEVKVPFV</sequence>
<dbReference type="RefSeq" id="WP_190435894.1">
    <property type="nucleotide sequence ID" value="NZ_JAMPKM010000005.1"/>
</dbReference>
<comment type="caution">
    <text evidence="1">The sequence shown here is derived from an EMBL/GenBank/DDBJ whole genome shotgun (WGS) entry which is preliminary data.</text>
</comment>
<proteinExistence type="predicted"/>
<name>A0ABV0J761_9CYAN</name>
<dbReference type="EMBL" id="JAMPKM010000005">
    <property type="protein sequence ID" value="MEP0817623.1"/>
    <property type="molecule type" value="Genomic_DNA"/>
</dbReference>
<keyword evidence="2" id="KW-1185">Reference proteome</keyword>
<gene>
    <name evidence="1" type="ORF">NC998_10990</name>
</gene>